<dbReference type="Pfam" id="PF03358">
    <property type="entry name" value="FMN_red"/>
    <property type="match status" value="1"/>
</dbReference>
<dbReference type="OMA" id="VVDMYLA"/>
<gene>
    <name evidence="2" type="ORF">BO99DRAFT_443497</name>
</gene>
<sequence length="323" mass="34491">MHMLGISNGTIAGNSEILLKAALQAAQRYDSSLTVSHIHAPSVAMPRNPKPLPGSQDISLGTVQRVGTHTIDDVGSDDRQAVLEAILSADGLIIATPIYSHQPVGFLKAVVDRILGPFTDAAFVQRVLEGQRRGDPACDGVHVDARILKPRVVSFIAVAGSSLTDQITMALPTMHQYVYSLHAKVVDQHVFTGYGNPGAVAVMHDGQALTRARLLGERVASQLGRSFDEAQYLGLHRKGDCPYCHLSKIELDYTPGNEIGCVTCGARGKLVVLDGGRIGTEWGRDSSISCITMEGNMKHVADIITGGQAEVDRAKAIAAARER</sequence>
<evidence type="ECO:0000259" key="1">
    <source>
        <dbReference type="Pfam" id="PF03358"/>
    </source>
</evidence>
<dbReference type="InterPro" id="IPR029039">
    <property type="entry name" value="Flavoprotein-like_sf"/>
</dbReference>
<evidence type="ECO:0000313" key="3">
    <source>
        <dbReference type="Proteomes" id="UP000249829"/>
    </source>
</evidence>
<reference evidence="2 3" key="1">
    <citation type="submission" date="2018-02" db="EMBL/GenBank/DDBJ databases">
        <title>The genomes of Aspergillus section Nigri reveals drivers in fungal speciation.</title>
        <authorList>
            <consortium name="DOE Joint Genome Institute"/>
            <person name="Vesth T.C."/>
            <person name="Nybo J."/>
            <person name="Theobald S."/>
            <person name="Brandl J."/>
            <person name="Frisvad J.C."/>
            <person name="Nielsen K.F."/>
            <person name="Lyhne E.K."/>
            <person name="Kogle M.E."/>
            <person name="Kuo A."/>
            <person name="Riley R."/>
            <person name="Clum A."/>
            <person name="Nolan M."/>
            <person name="Lipzen A."/>
            <person name="Salamov A."/>
            <person name="Henrissat B."/>
            <person name="Wiebenga A."/>
            <person name="De vries R.P."/>
            <person name="Grigoriev I.V."/>
            <person name="Mortensen U.H."/>
            <person name="Andersen M.R."/>
            <person name="Baker S.E."/>
        </authorList>
    </citation>
    <scope>NUCLEOTIDE SEQUENCE [LARGE SCALE GENOMIC DNA]</scope>
    <source>
        <strain evidence="2 3">CBS 115571</strain>
    </source>
</reference>
<protein>
    <submittedName>
        <fullName evidence="2">Flavo protein</fullName>
    </submittedName>
</protein>
<accession>A0A2V5HCP0</accession>
<evidence type="ECO:0000313" key="2">
    <source>
        <dbReference type="EMBL" id="PYI18973.1"/>
    </source>
</evidence>
<dbReference type="InterPro" id="IPR005025">
    <property type="entry name" value="FMN_Rdtase-like_dom"/>
</dbReference>
<feature type="domain" description="NADPH-dependent FMN reductase-like" evidence="1">
    <location>
        <begin position="1"/>
        <end position="114"/>
    </location>
</feature>
<proteinExistence type="predicted"/>
<keyword evidence="3" id="KW-1185">Reference proteome</keyword>
<dbReference type="Gene3D" id="3.40.50.360">
    <property type="match status" value="1"/>
</dbReference>
<name>A0A2V5HCP0_ASPV1</name>
<dbReference type="EMBL" id="KZ825139">
    <property type="protein sequence ID" value="PYI18973.1"/>
    <property type="molecule type" value="Genomic_DNA"/>
</dbReference>
<dbReference type="AlphaFoldDB" id="A0A2V5HCP0"/>
<organism evidence="2 3">
    <name type="scientific">Aspergillus violaceofuscus (strain CBS 115571)</name>
    <dbReference type="NCBI Taxonomy" id="1450538"/>
    <lineage>
        <taxon>Eukaryota</taxon>
        <taxon>Fungi</taxon>
        <taxon>Dikarya</taxon>
        <taxon>Ascomycota</taxon>
        <taxon>Pezizomycotina</taxon>
        <taxon>Eurotiomycetes</taxon>
        <taxon>Eurotiomycetidae</taxon>
        <taxon>Eurotiales</taxon>
        <taxon>Aspergillaceae</taxon>
        <taxon>Aspergillus</taxon>
    </lineage>
</organism>
<dbReference type="SUPFAM" id="SSF52218">
    <property type="entry name" value="Flavoproteins"/>
    <property type="match status" value="1"/>
</dbReference>
<dbReference type="Proteomes" id="UP000249829">
    <property type="component" value="Unassembled WGS sequence"/>
</dbReference>
<dbReference type="GO" id="GO:0016491">
    <property type="term" value="F:oxidoreductase activity"/>
    <property type="evidence" value="ECO:0007669"/>
    <property type="project" value="InterPro"/>
</dbReference>